<comment type="catalytic activity">
    <reaction evidence="17">
        <text>FMN + ATP + H(+) = FAD + diphosphate</text>
        <dbReference type="Rhea" id="RHEA:17237"/>
        <dbReference type="ChEBI" id="CHEBI:15378"/>
        <dbReference type="ChEBI" id="CHEBI:30616"/>
        <dbReference type="ChEBI" id="CHEBI:33019"/>
        <dbReference type="ChEBI" id="CHEBI:57692"/>
        <dbReference type="ChEBI" id="CHEBI:58210"/>
        <dbReference type="EC" id="2.7.7.2"/>
    </reaction>
</comment>
<evidence type="ECO:0000256" key="3">
    <source>
        <dbReference type="ARBA" id="ARBA00010214"/>
    </source>
</evidence>
<dbReference type="GO" id="GO:0005524">
    <property type="term" value="F:ATP binding"/>
    <property type="evidence" value="ECO:0007669"/>
    <property type="project" value="UniProtKB-KW"/>
</dbReference>
<keyword evidence="20" id="KW-1185">Reference proteome</keyword>
<dbReference type="SUPFAM" id="SSF52374">
    <property type="entry name" value="Nucleotidylyl transferase"/>
    <property type="match status" value="1"/>
</dbReference>
<dbReference type="InterPro" id="IPR014729">
    <property type="entry name" value="Rossmann-like_a/b/a_fold"/>
</dbReference>
<dbReference type="CDD" id="cd02064">
    <property type="entry name" value="FAD_synthetase_N"/>
    <property type="match status" value="1"/>
</dbReference>
<evidence type="ECO:0000256" key="14">
    <source>
        <dbReference type="ARBA" id="ARBA00022840"/>
    </source>
</evidence>
<dbReference type="AlphaFoldDB" id="W4VEH9"/>
<evidence type="ECO:0000256" key="6">
    <source>
        <dbReference type="ARBA" id="ARBA00018483"/>
    </source>
</evidence>
<evidence type="ECO:0000313" key="19">
    <source>
        <dbReference type="EMBL" id="GAE91571.1"/>
    </source>
</evidence>
<dbReference type="EMBL" id="BAVS01000001">
    <property type="protein sequence ID" value="GAE91571.1"/>
    <property type="molecule type" value="Genomic_DNA"/>
</dbReference>
<keyword evidence="14" id="KW-0067">ATP-binding</keyword>
<dbReference type="Pfam" id="PF06574">
    <property type="entry name" value="FAD_syn"/>
    <property type="match status" value="1"/>
</dbReference>
<evidence type="ECO:0000256" key="10">
    <source>
        <dbReference type="ARBA" id="ARBA00022695"/>
    </source>
</evidence>
<dbReference type="Gene3D" id="3.40.50.620">
    <property type="entry name" value="HUPs"/>
    <property type="match status" value="1"/>
</dbReference>
<protein>
    <recommendedName>
        <fullName evidence="6">Bifunctional riboflavin kinase/FMN adenylyltransferase</fullName>
        <ecNumber evidence="4">2.7.1.26</ecNumber>
        <ecNumber evidence="5">2.7.7.2</ecNumber>
    </recommendedName>
</protein>
<dbReference type="InterPro" id="IPR023468">
    <property type="entry name" value="Riboflavin_kinase"/>
</dbReference>
<evidence type="ECO:0000256" key="13">
    <source>
        <dbReference type="ARBA" id="ARBA00022827"/>
    </source>
</evidence>
<keyword evidence="10" id="KW-0548">Nucleotidyltransferase</keyword>
<gene>
    <name evidence="19" type="ORF">JCM21714_524</name>
</gene>
<keyword evidence="9" id="KW-0808">Transferase</keyword>
<evidence type="ECO:0000256" key="1">
    <source>
        <dbReference type="ARBA" id="ARBA00004726"/>
    </source>
</evidence>
<dbReference type="STRING" id="1298598.JCM21714_524"/>
<evidence type="ECO:0000256" key="2">
    <source>
        <dbReference type="ARBA" id="ARBA00005201"/>
    </source>
</evidence>
<comment type="pathway">
    <text evidence="2">Cofactor biosynthesis; FMN biosynthesis; FMN from riboflavin (ATP route): step 1/1.</text>
</comment>
<dbReference type="FunFam" id="3.40.50.620:FF:000021">
    <property type="entry name" value="Riboflavin biosynthesis protein"/>
    <property type="match status" value="1"/>
</dbReference>
<dbReference type="EC" id="2.7.7.2" evidence="5"/>
<comment type="caution">
    <text evidence="19">The sequence shown here is derived from an EMBL/GenBank/DDBJ whole genome shotgun (WGS) entry which is preliminary data.</text>
</comment>
<dbReference type="SMART" id="SM00904">
    <property type="entry name" value="Flavokinase"/>
    <property type="match status" value="1"/>
</dbReference>
<dbReference type="InterPro" id="IPR015864">
    <property type="entry name" value="FAD_synthase"/>
</dbReference>
<dbReference type="Proteomes" id="UP000019102">
    <property type="component" value="Unassembled WGS sequence"/>
</dbReference>
<evidence type="ECO:0000256" key="16">
    <source>
        <dbReference type="ARBA" id="ARBA00047880"/>
    </source>
</evidence>
<dbReference type="GO" id="GO:0008531">
    <property type="term" value="F:riboflavin kinase activity"/>
    <property type="evidence" value="ECO:0007669"/>
    <property type="project" value="UniProtKB-EC"/>
</dbReference>
<evidence type="ECO:0000256" key="17">
    <source>
        <dbReference type="ARBA" id="ARBA00049494"/>
    </source>
</evidence>
<accession>W4VEH9</accession>
<dbReference type="RefSeq" id="WP_369403391.1">
    <property type="nucleotide sequence ID" value="NZ_BAVS01000001.1"/>
</dbReference>
<evidence type="ECO:0000256" key="15">
    <source>
        <dbReference type="ARBA" id="ARBA00023268"/>
    </source>
</evidence>
<feature type="domain" description="Riboflavin kinase" evidence="18">
    <location>
        <begin position="185"/>
        <end position="249"/>
    </location>
</feature>
<dbReference type="Gene3D" id="2.40.30.30">
    <property type="entry name" value="Riboflavin kinase-like"/>
    <property type="match status" value="1"/>
</dbReference>
<name>W4VEH9_9BACI</name>
<comment type="catalytic activity">
    <reaction evidence="16">
        <text>riboflavin + ATP = FMN + ADP + H(+)</text>
        <dbReference type="Rhea" id="RHEA:14357"/>
        <dbReference type="ChEBI" id="CHEBI:15378"/>
        <dbReference type="ChEBI" id="CHEBI:30616"/>
        <dbReference type="ChEBI" id="CHEBI:57986"/>
        <dbReference type="ChEBI" id="CHEBI:58210"/>
        <dbReference type="ChEBI" id="CHEBI:456216"/>
        <dbReference type="EC" id="2.7.1.26"/>
    </reaction>
</comment>
<dbReference type="SUPFAM" id="SSF82114">
    <property type="entry name" value="Riboflavin kinase-like"/>
    <property type="match status" value="1"/>
</dbReference>
<evidence type="ECO:0000256" key="5">
    <source>
        <dbReference type="ARBA" id="ARBA00012393"/>
    </source>
</evidence>
<evidence type="ECO:0000256" key="11">
    <source>
        <dbReference type="ARBA" id="ARBA00022741"/>
    </source>
</evidence>
<evidence type="ECO:0000256" key="7">
    <source>
        <dbReference type="ARBA" id="ARBA00022630"/>
    </source>
</evidence>
<dbReference type="InterPro" id="IPR002606">
    <property type="entry name" value="Riboflavin_kinase_bac"/>
</dbReference>
<organism evidence="19 20">
    <name type="scientific">Gracilibacillus boraciitolerans JCM 21714</name>
    <dbReference type="NCBI Taxonomy" id="1298598"/>
    <lineage>
        <taxon>Bacteria</taxon>
        <taxon>Bacillati</taxon>
        <taxon>Bacillota</taxon>
        <taxon>Bacilli</taxon>
        <taxon>Bacillales</taxon>
        <taxon>Bacillaceae</taxon>
        <taxon>Gracilibacillus</taxon>
    </lineage>
</organism>
<keyword evidence="8" id="KW-0288">FMN</keyword>
<evidence type="ECO:0000256" key="12">
    <source>
        <dbReference type="ARBA" id="ARBA00022777"/>
    </source>
</evidence>
<dbReference type="GO" id="GO:0006747">
    <property type="term" value="P:FAD biosynthetic process"/>
    <property type="evidence" value="ECO:0007669"/>
    <property type="project" value="UniProtKB-UniPathway"/>
</dbReference>
<dbReference type="eggNOG" id="COG0196">
    <property type="taxonomic scope" value="Bacteria"/>
</dbReference>
<dbReference type="GO" id="GO:0009398">
    <property type="term" value="P:FMN biosynthetic process"/>
    <property type="evidence" value="ECO:0007669"/>
    <property type="project" value="UniProtKB-UniPathway"/>
</dbReference>
<proteinExistence type="inferred from homology"/>
<keyword evidence="12 19" id="KW-0418">Kinase</keyword>
<dbReference type="GO" id="GO:0009231">
    <property type="term" value="P:riboflavin biosynthetic process"/>
    <property type="evidence" value="ECO:0007669"/>
    <property type="project" value="InterPro"/>
</dbReference>
<dbReference type="PANTHER" id="PTHR22749">
    <property type="entry name" value="RIBOFLAVIN KINASE/FMN ADENYLYLTRANSFERASE"/>
    <property type="match status" value="1"/>
</dbReference>
<dbReference type="InterPro" id="IPR015865">
    <property type="entry name" value="Riboflavin_kinase_bac/euk"/>
</dbReference>
<dbReference type="EC" id="2.7.1.26" evidence="4"/>
<reference evidence="19 20" key="1">
    <citation type="journal article" date="2014" name="Genome Announc.">
        <title>Draft Genome Sequence of the Boron-Tolerant and Moderately Halotolerant Bacterium Gracilibacillus boraciitolerans JCM 21714T.</title>
        <authorList>
            <person name="Ahmed I."/>
            <person name="Oshima K."/>
            <person name="Suda W."/>
            <person name="Kitamura K."/>
            <person name="Iida T."/>
            <person name="Ohmori Y."/>
            <person name="Fujiwara T."/>
            <person name="Hattori M."/>
            <person name="Ohkuma M."/>
        </authorList>
    </citation>
    <scope>NUCLEOTIDE SEQUENCE [LARGE SCALE GENOMIC DNA]</scope>
    <source>
        <strain evidence="19 20">JCM 21714</strain>
    </source>
</reference>
<dbReference type="NCBIfam" id="TIGR00083">
    <property type="entry name" value="ribF"/>
    <property type="match status" value="1"/>
</dbReference>
<keyword evidence="11" id="KW-0547">Nucleotide-binding</keyword>
<dbReference type="UniPathway" id="UPA00277">
    <property type="reaction ID" value="UER00407"/>
</dbReference>
<evidence type="ECO:0000256" key="8">
    <source>
        <dbReference type="ARBA" id="ARBA00022643"/>
    </source>
</evidence>
<keyword evidence="15" id="KW-0511">Multifunctional enzyme</keyword>
<evidence type="ECO:0000256" key="9">
    <source>
        <dbReference type="ARBA" id="ARBA00022679"/>
    </source>
</evidence>
<dbReference type="Pfam" id="PF01687">
    <property type="entry name" value="Flavokinase"/>
    <property type="match status" value="1"/>
</dbReference>
<dbReference type="PANTHER" id="PTHR22749:SF6">
    <property type="entry name" value="RIBOFLAVIN KINASE"/>
    <property type="match status" value="1"/>
</dbReference>
<comment type="pathway">
    <text evidence="1">Cofactor biosynthesis; FAD biosynthesis; FAD from FMN: step 1/1.</text>
</comment>
<evidence type="ECO:0000313" key="20">
    <source>
        <dbReference type="Proteomes" id="UP000019102"/>
    </source>
</evidence>
<dbReference type="GO" id="GO:0003919">
    <property type="term" value="F:FMN adenylyltransferase activity"/>
    <property type="evidence" value="ECO:0007669"/>
    <property type="project" value="UniProtKB-EC"/>
</dbReference>
<dbReference type="InterPro" id="IPR023465">
    <property type="entry name" value="Riboflavin_kinase_dom_sf"/>
</dbReference>
<sequence>MEVHSLVYPHQLTKDEQPNTVAAFGFFDGVHQGHRTVIKKAITIAAESNKKSAVITFDPHPSVVLQNTKETIRYITPIEEKIKQIELLGVDRLYIIRFDKNLAKLSPKEFLTHFADELHITHIVAGFDFTFGHKGAGNMENIHDLVHLNTEVTTIGRLDFQGEKISSTRIRADLKRGKMEEVERLLGRPYTLGGEVIHGDKRGRTIGYPTANIKIEDDYVLPRIGVYAVEIKIDNEIYSGMANIGYNPTF</sequence>
<dbReference type="UniPathway" id="UPA00276">
    <property type="reaction ID" value="UER00406"/>
</dbReference>
<keyword evidence="13" id="KW-0274">FAD</keyword>
<evidence type="ECO:0000259" key="18">
    <source>
        <dbReference type="SMART" id="SM00904"/>
    </source>
</evidence>
<comment type="similarity">
    <text evidence="3">Belongs to the RibF family.</text>
</comment>
<keyword evidence="7" id="KW-0285">Flavoprotein</keyword>
<evidence type="ECO:0000256" key="4">
    <source>
        <dbReference type="ARBA" id="ARBA00012105"/>
    </source>
</evidence>